<dbReference type="EMBL" id="JACCBH010000001">
    <property type="protein sequence ID" value="NYD53613.1"/>
    <property type="molecule type" value="Genomic_DNA"/>
</dbReference>
<sequence length="340" mass="35507">MVHIIGEYIDRLATVEMRPAQSNLARGVIHQLYDAVRAKYDSPLVSLAASRIVDTVRPGDSVVILAGAGGPPALPNAEVDGIPGAVAIAKALDYGLGAEVTILTEKRAEDTLRATVRAAGLNVRGRHEDPLAHCVTWEESPIDRVDAALHAEDVLDRLSPAVIVAIEKLAPNIHGIIHGATGLDYDAVHTKPDEYFDRAASRGILTFGIGDGGNEAGFGVAHDEVMDIMPSGRTCLCQCGGGSATTVPADLFMVAAISDWGGYAFGAMVSYLTGVASAMLTPAEVERMLRACIDAGALDGVLGVPVIADDGVPLLTQRAYVQMLNDLVAVASTTLESPGH</sequence>
<dbReference type="Gene3D" id="3.90.1640.20">
    <property type="entry name" value="TON_0340"/>
    <property type="match status" value="1"/>
</dbReference>
<accession>A0A7Y9ETG3</accession>
<feature type="domain" description="D-glutamate cyclase-like C-terminal" evidence="1">
    <location>
        <begin position="51"/>
        <end position="324"/>
    </location>
</feature>
<dbReference type="AlphaFoldDB" id="A0A7Y9ETG3"/>
<organism evidence="2 3">
    <name type="scientific">Microbacterium pseudoresistens</name>
    <dbReference type="NCBI Taxonomy" id="640634"/>
    <lineage>
        <taxon>Bacteria</taxon>
        <taxon>Bacillati</taxon>
        <taxon>Actinomycetota</taxon>
        <taxon>Actinomycetes</taxon>
        <taxon>Micrococcales</taxon>
        <taxon>Microbacteriaceae</taxon>
        <taxon>Microbacterium</taxon>
    </lineage>
</organism>
<keyword evidence="3" id="KW-1185">Reference proteome</keyword>
<comment type="caution">
    <text evidence="2">The sequence shown here is derived from an EMBL/GenBank/DDBJ whole genome shotgun (WGS) entry which is preliminary data.</text>
</comment>
<evidence type="ECO:0000313" key="2">
    <source>
        <dbReference type="EMBL" id="NYD53613.1"/>
    </source>
</evidence>
<evidence type="ECO:0000313" key="3">
    <source>
        <dbReference type="Proteomes" id="UP000552045"/>
    </source>
</evidence>
<gene>
    <name evidence="2" type="ORF">BKA02_000668</name>
</gene>
<dbReference type="PANTHER" id="PTHR32022">
    <property type="entry name" value="D-GLUTAMATE CYCLASE, MITOCHONDRIAL"/>
    <property type="match status" value="1"/>
</dbReference>
<protein>
    <recommendedName>
        <fullName evidence="1">D-glutamate cyclase-like C-terminal domain-containing protein</fullName>
    </recommendedName>
</protein>
<proteinExistence type="predicted"/>
<dbReference type="InterPro" id="IPR025504">
    <property type="entry name" value="GLUCM_C"/>
</dbReference>
<reference evidence="2 3" key="1">
    <citation type="submission" date="2020-07" db="EMBL/GenBank/DDBJ databases">
        <title>Sequencing the genomes of 1000 actinobacteria strains.</title>
        <authorList>
            <person name="Klenk H.-P."/>
        </authorList>
    </citation>
    <scope>NUCLEOTIDE SEQUENCE [LARGE SCALE GENOMIC DNA]</scope>
    <source>
        <strain evidence="2 3">DSM 22185</strain>
    </source>
</reference>
<dbReference type="RefSeq" id="WP_179431303.1">
    <property type="nucleotide sequence ID" value="NZ_BAABLC010000005.1"/>
</dbReference>
<dbReference type="PANTHER" id="PTHR32022:SF10">
    <property type="entry name" value="D-GLUTAMATE CYCLASE, MITOCHONDRIAL"/>
    <property type="match status" value="1"/>
</dbReference>
<name>A0A7Y9ETG3_9MICO</name>
<dbReference type="Pfam" id="PF14336">
    <property type="entry name" value="GLUCM-like_C"/>
    <property type="match status" value="1"/>
</dbReference>
<evidence type="ECO:0000259" key="1">
    <source>
        <dbReference type="Pfam" id="PF14336"/>
    </source>
</evidence>
<dbReference type="Proteomes" id="UP000552045">
    <property type="component" value="Unassembled WGS sequence"/>
</dbReference>